<reference evidence="2 3" key="1">
    <citation type="submission" date="2023-07" db="EMBL/GenBank/DDBJ databases">
        <title>Functional and genomic diversity of the sorghum phyllosphere microbiome.</title>
        <authorList>
            <person name="Shade A."/>
        </authorList>
    </citation>
    <scope>NUCLEOTIDE SEQUENCE [LARGE SCALE GENOMIC DNA]</scope>
    <source>
        <strain evidence="2 3">SORGH_AS_0887</strain>
    </source>
</reference>
<dbReference type="Proteomes" id="UP001233360">
    <property type="component" value="Unassembled WGS sequence"/>
</dbReference>
<sequence length="230" mass="27373">MSIKLSEFDYKYFVKNHFILNVVLGVLGILGFVTIKDLSSYYIIYFFLISYILYFVFCIFIFMKARNTSDVFVYARHRYLSCYLSSFCFFLISLSIALNLGEIYFFGLIFLYVLFFIFIFFFNKNGLQSKEYWSILDKAFSSEENIELYDLFFLISKHKYKSSNLSIFIAIIISQITFVIVMNGFLKIPSAYEFYIMSGVFLFISFFIIVNMKLSVIYPYYFLKQKECIT</sequence>
<keyword evidence="1" id="KW-0812">Transmembrane</keyword>
<feature type="transmembrane region" description="Helical" evidence="1">
    <location>
        <begin position="41"/>
        <end position="63"/>
    </location>
</feature>
<feature type="transmembrane region" description="Helical" evidence="1">
    <location>
        <begin position="12"/>
        <end position="35"/>
    </location>
</feature>
<protein>
    <submittedName>
        <fullName evidence="2">Uncharacterized protein</fullName>
    </submittedName>
</protein>
<accession>A0ABU0UVU1</accession>
<evidence type="ECO:0000313" key="3">
    <source>
        <dbReference type="Proteomes" id="UP001233360"/>
    </source>
</evidence>
<evidence type="ECO:0000256" key="1">
    <source>
        <dbReference type="SAM" id="Phobius"/>
    </source>
</evidence>
<name>A0ABU0UVU1_ACIBI</name>
<evidence type="ECO:0000313" key="2">
    <source>
        <dbReference type="EMBL" id="MDQ1208675.1"/>
    </source>
</evidence>
<gene>
    <name evidence="2" type="ORF">QE380_001598</name>
</gene>
<feature type="transmembrane region" description="Helical" evidence="1">
    <location>
        <begin position="79"/>
        <end position="97"/>
    </location>
</feature>
<comment type="caution">
    <text evidence="2">The sequence shown here is derived from an EMBL/GenBank/DDBJ whole genome shotgun (WGS) entry which is preliminary data.</text>
</comment>
<keyword evidence="1" id="KW-1133">Transmembrane helix</keyword>
<proteinExistence type="predicted"/>
<feature type="transmembrane region" description="Helical" evidence="1">
    <location>
        <begin position="165"/>
        <end position="186"/>
    </location>
</feature>
<keyword evidence="3" id="KW-1185">Reference proteome</keyword>
<dbReference type="EMBL" id="JAUTBK010000002">
    <property type="protein sequence ID" value="MDQ1208675.1"/>
    <property type="molecule type" value="Genomic_DNA"/>
</dbReference>
<keyword evidence="1" id="KW-0472">Membrane</keyword>
<feature type="transmembrane region" description="Helical" evidence="1">
    <location>
        <begin position="103"/>
        <end position="122"/>
    </location>
</feature>
<organism evidence="2 3">
    <name type="scientific">Acinetobacter baylyi</name>
    <dbReference type="NCBI Taxonomy" id="202950"/>
    <lineage>
        <taxon>Bacteria</taxon>
        <taxon>Pseudomonadati</taxon>
        <taxon>Pseudomonadota</taxon>
        <taxon>Gammaproteobacteria</taxon>
        <taxon>Moraxellales</taxon>
        <taxon>Moraxellaceae</taxon>
        <taxon>Acinetobacter</taxon>
    </lineage>
</organism>
<dbReference type="RefSeq" id="WP_307003237.1">
    <property type="nucleotide sequence ID" value="NZ_JAUTBK010000002.1"/>
</dbReference>